<accession>A0AAD7NSY5</accession>
<dbReference type="EMBL" id="JARKIB010000012">
    <property type="protein sequence ID" value="KAJ7773855.1"/>
    <property type="molecule type" value="Genomic_DNA"/>
</dbReference>
<protein>
    <submittedName>
        <fullName evidence="1">Uncharacterized protein</fullName>
    </submittedName>
</protein>
<dbReference type="AlphaFoldDB" id="A0AAD7NSY5"/>
<name>A0AAD7NSY5_9AGAR</name>
<proteinExistence type="predicted"/>
<reference evidence="1" key="1">
    <citation type="submission" date="2023-03" db="EMBL/GenBank/DDBJ databases">
        <title>Massive genome expansion in bonnet fungi (Mycena s.s.) driven by repeated elements and novel gene families across ecological guilds.</title>
        <authorList>
            <consortium name="Lawrence Berkeley National Laboratory"/>
            <person name="Harder C.B."/>
            <person name="Miyauchi S."/>
            <person name="Viragh M."/>
            <person name="Kuo A."/>
            <person name="Thoen E."/>
            <person name="Andreopoulos B."/>
            <person name="Lu D."/>
            <person name="Skrede I."/>
            <person name="Drula E."/>
            <person name="Henrissat B."/>
            <person name="Morin E."/>
            <person name="Kohler A."/>
            <person name="Barry K."/>
            <person name="LaButti K."/>
            <person name="Morin E."/>
            <person name="Salamov A."/>
            <person name="Lipzen A."/>
            <person name="Mereny Z."/>
            <person name="Hegedus B."/>
            <person name="Baldrian P."/>
            <person name="Stursova M."/>
            <person name="Weitz H."/>
            <person name="Taylor A."/>
            <person name="Grigoriev I.V."/>
            <person name="Nagy L.G."/>
            <person name="Martin F."/>
            <person name="Kauserud H."/>
        </authorList>
    </citation>
    <scope>NUCLEOTIDE SEQUENCE</scope>
    <source>
        <strain evidence="1">CBHHK182m</strain>
    </source>
</reference>
<evidence type="ECO:0000313" key="2">
    <source>
        <dbReference type="Proteomes" id="UP001215598"/>
    </source>
</evidence>
<dbReference type="Proteomes" id="UP001215598">
    <property type="component" value="Unassembled WGS sequence"/>
</dbReference>
<evidence type="ECO:0000313" key="1">
    <source>
        <dbReference type="EMBL" id="KAJ7773855.1"/>
    </source>
</evidence>
<gene>
    <name evidence="1" type="ORF">B0H16DRAFT_1880377</name>
</gene>
<sequence length="511" mass="56652">MHKETLKSISAAFLTPPSETAEAFSIDVAPEEEVTIGWETSLGKNLYSAVERAVQDLRRDKKEPNFKTFLAFHMIYRDIAAGKVKVSGDPKFLGSVGFRDDAQTYCSLTDPGEGHIFGTTRHSEWLAGSIVHHEHLERPKGIRRKEVESYRVPSIVTFSCVRLHVGHVAPMTVYIGRFPYTSVSRTFKYDFHSAVHTVSAAMTAFFAAGAAECKVSMEGLTTRQMLAHMGALSSTPRSRLQYLSAAFNTNPVDDYILDDARGSVDKHGNRSVTQLKSPVHILRRGIELAASGGFDKVTFDGASDGYPSKPLTEQVPFEELLALVHEAHSVGLTTYVSAGFKFANIKDAVFTGVDGIGLGGTQILRAGDNVTGMHGQYMHFEGSLTTDEKGLRDELFKALGRCDEGEIKKILEQSVAKLVLDLSRDGEMPYVGRAKRILRTGTQLSEMGHEQWDSFRETLKRLMDRQDDEALHEKYRDATGVWFTLRQAYRKSIGEDSKSFCGDPVIHISKS</sequence>
<comment type="caution">
    <text evidence="1">The sequence shown here is derived from an EMBL/GenBank/DDBJ whole genome shotgun (WGS) entry which is preliminary data.</text>
</comment>
<organism evidence="1 2">
    <name type="scientific">Mycena metata</name>
    <dbReference type="NCBI Taxonomy" id="1033252"/>
    <lineage>
        <taxon>Eukaryota</taxon>
        <taxon>Fungi</taxon>
        <taxon>Dikarya</taxon>
        <taxon>Basidiomycota</taxon>
        <taxon>Agaricomycotina</taxon>
        <taxon>Agaricomycetes</taxon>
        <taxon>Agaricomycetidae</taxon>
        <taxon>Agaricales</taxon>
        <taxon>Marasmiineae</taxon>
        <taxon>Mycenaceae</taxon>
        <taxon>Mycena</taxon>
    </lineage>
</organism>
<keyword evidence="2" id="KW-1185">Reference proteome</keyword>